<keyword evidence="2" id="KW-0800">Toxin</keyword>
<comment type="subcellular location">
    <subcellularLocation>
        <location evidence="1">Target cell</location>
        <location evidence="1">Target cell cytoplasm</location>
    </subcellularLocation>
</comment>
<dbReference type="RefSeq" id="WP_021242039.1">
    <property type="nucleotide sequence ID" value="NZ_CP058637.1"/>
</dbReference>
<evidence type="ECO:0000256" key="4">
    <source>
        <dbReference type="ARBA" id="ARBA00023026"/>
    </source>
</evidence>
<dbReference type="InterPro" id="IPR006914">
    <property type="entry name" value="VENN_dom"/>
</dbReference>
<dbReference type="InterPro" id="IPR028190">
    <property type="entry name" value="Ntox21"/>
</dbReference>
<name>A0ABD4R3U8_9ENTR</name>
<keyword evidence="4" id="KW-0843">Virulence</keyword>
<dbReference type="Proteomes" id="UP000813349">
    <property type="component" value="Unassembled WGS sequence"/>
</dbReference>
<organism evidence="8 9">
    <name type="scientific">Enterobacter roggenkampii</name>
    <dbReference type="NCBI Taxonomy" id="1812935"/>
    <lineage>
        <taxon>Bacteria</taxon>
        <taxon>Pseudomonadati</taxon>
        <taxon>Pseudomonadota</taxon>
        <taxon>Gammaproteobacteria</taxon>
        <taxon>Enterobacterales</taxon>
        <taxon>Enterobacteriaceae</taxon>
        <taxon>Enterobacter</taxon>
        <taxon>Enterobacter cloacae complex</taxon>
    </lineage>
</organism>
<comment type="caution">
    <text evidence="8">The sequence shown here is derived from an EMBL/GenBank/DDBJ whole genome shotgun (WGS) entry which is preliminary data.</text>
</comment>
<dbReference type="Pfam" id="PF15526">
    <property type="entry name" value="Ntox21"/>
    <property type="match status" value="1"/>
</dbReference>
<dbReference type="EMBL" id="JAFKCP010000003">
    <property type="protein sequence ID" value="MBU3766427.1"/>
    <property type="molecule type" value="Genomic_DNA"/>
</dbReference>
<feature type="domain" description="Novel toxin 21" evidence="7">
    <location>
        <begin position="261"/>
        <end position="328"/>
    </location>
</feature>
<gene>
    <name evidence="8" type="ORF">J0A64_07420</name>
</gene>
<keyword evidence="3" id="KW-1266">Target cell cytoplasm</keyword>
<dbReference type="CDD" id="cd20685">
    <property type="entry name" value="CdiA-CT_Ecl_RNase-like"/>
    <property type="match status" value="1"/>
</dbReference>
<evidence type="ECO:0000259" key="6">
    <source>
        <dbReference type="Pfam" id="PF04829"/>
    </source>
</evidence>
<evidence type="ECO:0000256" key="2">
    <source>
        <dbReference type="ARBA" id="ARBA00022656"/>
    </source>
</evidence>
<proteinExistence type="predicted"/>
<accession>A0ABD4R3U8</accession>
<dbReference type="Gene3D" id="3.10.380.20">
    <property type="entry name" value="Novel toxin 21 (CdiA), C-terminal domain"/>
    <property type="match status" value="1"/>
</dbReference>
<evidence type="ECO:0000256" key="1">
    <source>
        <dbReference type="ARBA" id="ARBA00004219"/>
    </source>
</evidence>
<evidence type="ECO:0000256" key="3">
    <source>
        <dbReference type="ARBA" id="ARBA00022913"/>
    </source>
</evidence>
<sequence>MAAALTQLSGGSSAAGLKAGAMGAITASAMTDHLVSALYGDKKSSDLAAEEKRLVSSLVSIAGGLAGAAVTDGSVSMAATASETAKVEVENNSLGVVIQGGKLAAQGCLKISACRDRLVGSGLGALLGIGASTSAMDTLSQDEQLHLIYVASLNDPSQLSQLNNAQKAAYESLTGKTITSTGGTQVINPGPSNTGGDQTVTGNVPSNTGNNKSSGQGATNTGKNDGNPDTGGNTTVTPIPEGPNKDDLAYLALKGKEAEEAAKKLGFDTRIPPQKAPFNSHGQPVYSDGKKYITPDIDSHNVTNGWKMFDRKGNRIGTYDSNLNRIKD</sequence>
<evidence type="ECO:0000313" key="8">
    <source>
        <dbReference type="EMBL" id="MBU3766427.1"/>
    </source>
</evidence>
<protein>
    <submittedName>
        <fullName evidence="8">VENN motif pre-toxin domain-containing protein</fullName>
    </submittedName>
</protein>
<dbReference type="InterPro" id="IPR038181">
    <property type="entry name" value="Ntox21_sf"/>
</dbReference>
<feature type="region of interest" description="Disordered" evidence="5">
    <location>
        <begin position="179"/>
        <end position="244"/>
    </location>
</feature>
<dbReference type="Pfam" id="PF04829">
    <property type="entry name" value="PT-VENN"/>
    <property type="match status" value="1"/>
</dbReference>
<evidence type="ECO:0000256" key="5">
    <source>
        <dbReference type="SAM" id="MobiDB-lite"/>
    </source>
</evidence>
<feature type="domain" description="VENN motif-containing" evidence="6">
    <location>
        <begin position="45"/>
        <end position="95"/>
    </location>
</feature>
<feature type="compositionally biased region" description="Polar residues" evidence="5">
    <location>
        <begin position="179"/>
        <end position="224"/>
    </location>
</feature>
<dbReference type="AlphaFoldDB" id="A0ABD4R3U8"/>
<evidence type="ECO:0000259" key="7">
    <source>
        <dbReference type="Pfam" id="PF15526"/>
    </source>
</evidence>
<evidence type="ECO:0000313" key="9">
    <source>
        <dbReference type="Proteomes" id="UP000813349"/>
    </source>
</evidence>
<dbReference type="GO" id="GO:0090729">
    <property type="term" value="F:toxin activity"/>
    <property type="evidence" value="ECO:0007669"/>
    <property type="project" value="UniProtKB-KW"/>
</dbReference>
<reference evidence="8 9" key="1">
    <citation type="journal article" date="2021" name="Clin. Infect. Dis.">
        <title>Rapid development of cefiderocol resistance in carbapenem-resistant Enterobacter cloacae during therapy is associated with heterogeneous mutations in the catecholate siderophore receptor cira.</title>
        <authorList>
            <person name="Klein S."/>
            <person name="Boutin S."/>
            <person name="Kocer K."/>
            <person name="Fiedler M.O."/>
            <person name="Storzinger D."/>
            <person name="Weigand M.A."/>
            <person name="Tan B."/>
            <person name="Richter D."/>
            <person name="Rupp C."/>
            <person name="Mieth M."/>
            <person name="Mehrabi A."/>
            <person name="Hackert T."/>
            <person name="Zimmermann S."/>
            <person name="Heeg K."/>
            <person name="Nurjadi D."/>
        </authorList>
    </citation>
    <scope>NUCLEOTIDE SEQUENCE [LARGE SCALE GENOMIC DNA]</scope>
    <source>
        <strain evidence="8 9">BK34275</strain>
    </source>
</reference>